<dbReference type="PANTHER" id="PTHR14969">
    <property type="entry name" value="SPHINGOSINE-1-PHOSPHATE PHOSPHOHYDROLASE"/>
    <property type="match status" value="1"/>
</dbReference>
<keyword evidence="1" id="KW-1133">Transmembrane helix</keyword>
<dbReference type="EMBL" id="AMPO01000013">
    <property type="protein sequence ID" value="EKF84759.1"/>
    <property type="molecule type" value="Genomic_DNA"/>
</dbReference>
<dbReference type="Proteomes" id="UP000007360">
    <property type="component" value="Unassembled WGS sequence"/>
</dbReference>
<organism evidence="3 4">
    <name type="scientific">Methanobacterium formicicum (strain DSM 3637 / PP1)</name>
    <dbReference type="NCBI Taxonomy" id="1204725"/>
    <lineage>
        <taxon>Archaea</taxon>
        <taxon>Methanobacteriati</taxon>
        <taxon>Methanobacteriota</taxon>
        <taxon>Methanomada group</taxon>
        <taxon>Methanobacteria</taxon>
        <taxon>Methanobacteriales</taxon>
        <taxon>Methanobacteriaceae</taxon>
        <taxon>Methanobacterium</taxon>
    </lineage>
</organism>
<protein>
    <submittedName>
        <fullName evidence="3">Phosphoesterase PA-phosphatase-like protein</fullName>
    </submittedName>
</protein>
<comment type="caution">
    <text evidence="3">The sequence shown here is derived from an EMBL/GenBank/DDBJ whole genome shotgun (WGS) entry which is preliminary data.</text>
</comment>
<sequence length="196" mass="21099">MHDVLLAGILNQNVNLFYMINGGMDNIVFDFIMPLITNFGSIIAWVVICGLLFVFGGVKGKKVAVLGLVALFVSNAIVYSLKFIIAEPRPFLTLPNVDLLVYENGSYSFPSGHTASSFAAAVVIGLKYKFNFRGKSYGLIYPLLAFAGVVGFSRIYVGVHYPLDVAFGALIGILSALIVLKLENTALADKLPGVNS</sequence>
<dbReference type="RefSeq" id="WP_004031955.1">
    <property type="nucleotide sequence ID" value="NZ_AMPO01000013.1"/>
</dbReference>
<reference evidence="3 4" key="1">
    <citation type="journal article" date="2012" name="J. Bacteriol.">
        <title>Draft genome sequence of Methanobacterium formicicum DSM 3637, an archaebacterium isolated from the methane producer amoeba Pelomyxa palustris.</title>
        <authorList>
            <person name="Gutierrez G."/>
        </authorList>
    </citation>
    <scope>NUCLEOTIDE SEQUENCE [LARGE SCALE GENOMIC DNA]</scope>
    <source>
        <strain evidence="4">DSM 3637 / PP1</strain>
    </source>
</reference>
<feature type="domain" description="Phosphatidic acid phosphatase type 2/haloperoxidase" evidence="2">
    <location>
        <begin position="65"/>
        <end position="180"/>
    </location>
</feature>
<accession>K2R8Y1</accession>
<feature type="transmembrane region" description="Helical" evidence="1">
    <location>
        <begin position="105"/>
        <end position="126"/>
    </location>
</feature>
<dbReference type="Gene3D" id="1.20.144.10">
    <property type="entry name" value="Phosphatidic acid phosphatase type 2/haloperoxidase"/>
    <property type="match status" value="1"/>
</dbReference>
<keyword evidence="4" id="KW-1185">Reference proteome</keyword>
<name>K2R8Y1_METFP</name>
<dbReference type="Pfam" id="PF01569">
    <property type="entry name" value="PAP2"/>
    <property type="match status" value="1"/>
</dbReference>
<feature type="transmembrane region" description="Helical" evidence="1">
    <location>
        <begin position="138"/>
        <end position="159"/>
    </location>
</feature>
<feature type="transmembrane region" description="Helical" evidence="1">
    <location>
        <begin position="31"/>
        <end position="56"/>
    </location>
</feature>
<evidence type="ECO:0000313" key="3">
    <source>
        <dbReference type="EMBL" id="EKF84759.1"/>
    </source>
</evidence>
<feature type="transmembrane region" description="Helical" evidence="1">
    <location>
        <begin position="165"/>
        <end position="182"/>
    </location>
</feature>
<dbReference type="PATRIC" id="fig|1204725.3.peg.2439"/>
<keyword evidence="1" id="KW-0472">Membrane</keyword>
<dbReference type="PANTHER" id="PTHR14969:SF13">
    <property type="entry name" value="AT30094P"/>
    <property type="match status" value="1"/>
</dbReference>
<keyword evidence="1" id="KW-0812">Transmembrane</keyword>
<dbReference type="InterPro" id="IPR036938">
    <property type="entry name" value="PAP2/HPO_sf"/>
</dbReference>
<gene>
    <name evidence="3" type="ORF">A994_12136</name>
</gene>
<dbReference type="AlphaFoldDB" id="K2R8Y1"/>
<dbReference type="SMART" id="SM00014">
    <property type="entry name" value="acidPPc"/>
    <property type="match status" value="1"/>
</dbReference>
<dbReference type="SUPFAM" id="SSF48317">
    <property type="entry name" value="Acid phosphatase/Vanadium-dependent haloperoxidase"/>
    <property type="match status" value="1"/>
</dbReference>
<proteinExistence type="predicted"/>
<evidence type="ECO:0000259" key="2">
    <source>
        <dbReference type="SMART" id="SM00014"/>
    </source>
</evidence>
<feature type="transmembrane region" description="Helical" evidence="1">
    <location>
        <begin position="63"/>
        <end position="85"/>
    </location>
</feature>
<evidence type="ECO:0000313" key="4">
    <source>
        <dbReference type="Proteomes" id="UP000007360"/>
    </source>
</evidence>
<dbReference type="InterPro" id="IPR000326">
    <property type="entry name" value="PAP2/HPO"/>
</dbReference>
<evidence type="ECO:0000256" key="1">
    <source>
        <dbReference type="SAM" id="Phobius"/>
    </source>
</evidence>